<dbReference type="PANTHER" id="PTHR36766:SF51">
    <property type="entry name" value="DISEASE RESISTANCE RPP13-LIKE PROTEIN 1"/>
    <property type="match status" value="1"/>
</dbReference>
<evidence type="ECO:0000256" key="2">
    <source>
        <dbReference type="ARBA" id="ARBA00022614"/>
    </source>
</evidence>
<keyword evidence="6" id="KW-0067">ATP-binding</keyword>
<dbReference type="Pfam" id="PF00931">
    <property type="entry name" value="NB-ARC"/>
    <property type="match status" value="1"/>
</dbReference>
<dbReference type="Pfam" id="PF23559">
    <property type="entry name" value="WHD_DRP"/>
    <property type="match status" value="1"/>
</dbReference>
<evidence type="ECO:0000256" key="7">
    <source>
        <dbReference type="SAM" id="Coils"/>
    </source>
</evidence>
<dbReference type="InterPro" id="IPR041118">
    <property type="entry name" value="Rx_N"/>
</dbReference>
<dbReference type="FunFam" id="3.40.50.300:FF:001091">
    <property type="entry name" value="Probable disease resistance protein At1g61300"/>
    <property type="match status" value="1"/>
</dbReference>
<sequence length="1285" mass="146046">MEVGLAVGGAFLSSALNVLFDRLAPQGELLKMFQKRKNDVRILKKLRMTLLGLQAVLSDAENKQASNQFVSQWLNEFRHAVDSAENLIEQVNYEALRLKVEGQHQNLAETSNQQVSDDLFFNIKDKLEETIETLEVLEKQIGRLGLKEYFGSIKQETRTPSTSLVDDSDIFVPIVGMGGVGKTTLAKAVYNDEKVKHHFGLKAWFCVSEAYDAFRITKGLLQEVGSFDLKDDDNLNQLQVKLKGSLNGKKFLVVLDDVWNDNYHEWDDLRNLFVQGHMGSKIIVTTRKESVALMMGSRAINVGTLSSEVSWDLFKRHSLENRDPKEHPELEEVGKKIADKCGGLPLALKALAGILRCKSEVDEWRNILRSEVWELPSCFNGILPALMLSYNDLPPDLKRCFAFCAIYPKDYQFCKDQVIHLWIANGILPKLHSGNQYFLELISRSLFERVPKSKGKPDGFLMHDLVNDLAQIASSKLCIRLEENKGSHMLEQSRHMSYLMGYGDFEKLKPLYKLEQLRTLLPITNYHRNRLSNRVMHNILPRLTSLRALSMSHYEIVELPNDLFIKLKLLRFLDLSQTAIKRLPDSICALYNLETLLLSSCYCLEELPLQMERLINLRHLDISNTSRLKMLLYLSKLKNLQVLAGAKLLLGGRGGLRMEDLGEVQNLYGSLSVLELQNVVDRREAVKAKMREKVHAEKLLLAWSDSVADNSQTERDILDELHPHTNIKQLQIIGYRGTKFPNWLADPLFLKLVQLSLSNCKDCDSLPALGQLPSLKFLSIRGMHRITEVTEEFYGSSSSKKPFNSLEKLEFEGMPEWKQWNVLGNGEFPTLEKLSIENCPKLMGKLPENLCSLTELSISRCPELNLETPIQLSSLQIFGVFDSLLFYEAGLFTSQLEGMKQIVDLSVGDCNSLTSLPFTILPSTLKTIWIYHCRELKLESPVGEMSYCNIFLEDLTLEECDSISPELLPRARTLWAISFPYLTRFLIPTATEALSIWSCENLEKLSVAFPSAITYLHIDDCSKLKWLPEQMQELLPSLKELILENCPEIESFPEGGLPFNLQKLEILHCKKLVNSRKEWRLLRHPCLRDLVIEHDSSDKDIEHWELPCSIRQLTIGNLITLRPQVLKSLTSLQYLCIEGNLHQIQSMLEQGRFSSFSHLTSLQSLHIRNFPNLQSLSQSALPSSLYKLTIQHCPNLQSFSESALPSSLSQLTIQHCPNLQLLSESALPSSLSELTTQDCPNLQLLPVKGMPSSLSKLYIYDCPLLKPLLEFDKGNTGQILLKFPS</sequence>
<dbReference type="Gene3D" id="3.80.10.10">
    <property type="entry name" value="Ribonuclease Inhibitor"/>
    <property type="match status" value="4"/>
</dbReference>
<dbReference type="InterPro" id="IPR032675">
    <property type="entry name" value="LRR_dom_sf"/>
</dbReference>
<dbReference type="Gene3D" id="1.10.10.10">
    <property type="entry name" value="Winged helix-like DNA-binding domain superfamily/Winged helix DNA-binding domain"/>
    <property type="match status" value="1"/>
</dbReference>
<feature type="coiled-coil region" evidence="7">
    <location>
        <begin position="43"/>
        <end position="147"/>
    </location>
</feature>
<dbReference type="SUPFAM" id="SSF52540">
    <property type="entry name" value="P-loop containing nucleoside triphosphate hydrolases"/>
    <property type="match status" value="1"/>
</dbReference>
<feature type="domain" description="NB-ARC" evidence="8">
    <location>
        <begin position="165"/>
        <end position="322"/>
    </location>
</feature>
<gene>
    <name evidence="12" type="ORF">MTR67_048981</name>
</gene>
<evidence type="ECO:0000259" key="9">
    <source>
        <dbReference type="Pfam" id="PF18052"/>
    </source>
</evidence>
<name>A0AAF0V2F0_SOLVR</name>
<comment type="similarity">
    <text evidence="1">Belongs to the disease resistance NB-LRR family.</text>
</comment>
<evidence type="ECO:0000256" key="3">
    <source>
        <dbReference type="ARBA" id="ARBA00022737"/>
    </source>
</evidence>
<accession>A0AAF0V2F0</accession>
<dbReference type="Gene3D" id="1.20.5.4130">
    <property type="match status" value="1"/>
</dbReference>
<dbReference type="InterPro" id="IPR042197">
    <property type="entry name" value="Apaf_helical"/>
</dbReference>
<dbReference type="FunFam" id="1.10.8.430:FF:000003">
    <property type="entry name" value="Probable disease resistance protein At5g66910"/>
    <property type="match status" value="1"/>
</dbReference>
<evidence type="ECO:0000313" key="13">
    <source>
        <dbReference type="Proteomes" id="UP001234989"/>
    </source>
</evidence>
<feature type="domain" description="R13L1/DRL21-like LRR repeat region" evidence="11">
    <location>
        <begin position="658"/>
        <end position="783"/>
    </location>
</feature>
<dbReference type="PANTHER" id="PTHR36766">
    <property type="entry name" value="PLANT BROAD-SPECTRUM MILDEW RESISTANCE PROTEIN RPW8"/>
    <property type="match status" value="1"/>
</dbReference>
<evidence type="ECO:0000256" key="6">
    <source>
        <dbReference type="ARBA" id="ARBA00022840"/>
    </source>
</evidence>
<dbReference type="InterPro" id="IPR056789">
    <property type="entry name" value="LRR_R13L1-DRL21"/>
</dbReference>
<dbReference type="InterPro" id="IPR027417">
    <property type="entry name" value="P-loop_NTPase"/>
</dbReference>
<dbReference type="Pfam" id="PF18052">
    <property type="entry name" value="Rx_N"/>
    <property type="match status" value="1"/>
</dbReference>
<dbReference type="SUPFAM" id="SSF52058">
    <property type="entry name" value="L domain-like"/>
    <property type="match status" value="2"/>
</dbReference>
<feature type="domain" description="Disease resistance protein winged helix" evidence="10">
    <location>
        <begin position="406"/>
        <end position="470"/>
    </location>
</feature>
<dbReference type="PRINTS" id="PR00364">
    <property type="entry name" value="DISEASERSIST"/>
</dbReference>
<dbReference type="GO" id="GO:0006952">
    <property type="term" value="P:defense response"/>
    <property type="evidence" value="ECO:0007669"/>
    <property type="project" value="UniProtKB-KW"/>
</dbReference>
<evidence type="ECO:0000256" key="4">
    <source>
        <dbReference type="ARBA" id="ARBA00022741"/>
    </source>
</evidence>
<evidence type="ECO:0000259" key="8">
    <source>
        <dbReference type="Pfam" id="PF00931"/>
    </source>
</evidence>
<evidence type="ECO:0000256" key="5">
    <source>
        <dbReference type="ARBA" id="ARBA00022821"/>
    </source>
</evidence>
<keyword evidence="3" id="KW-0677">Repeat</keyword>
<keyword evidence="7" id="KW-0175">Coiled coil</keyword>
<organism evidence="12 13">
    <name type="scientific">Solanum verrucosum</name>
    <dbReference type="NCBI Taxonomy" id="315347"/>
    <lineage>
        <taxon>Eukaryota</taxon>
        <taxon>Viridiplantae</taxon>
        <taxon>Streptophyta</taxon>
        <taxon>Embryophyta</taxon>
        <taxon>Tracheophyta</taxon>
        <taxon>Spermatophyta</taxon>
        <taxon>Magnoliopsida</taxon>
        <taxon>eudicotyledons</taxon>
        <taxon>Gunneridae</taxon>
        <taxon>Pentapetalae</taxon>
        <taxon>asterids</taxon>
        <taxon>lamiids</taxon>
        <taxon>Solanales</taxon>
        <taxon>Solanaceae</taxon>
        <taxon>Solanoideae</taxon>
        <taxon>Solaneae</taxon>
        <taxon>Solanum</taxon>
    </lineage>
</organism>
<dbReference type="Proteomes" id="UP001234989">
    <property type="component" value="Chromosome 11"/>
</dbReference>
<dbReference type="Gene3D" id="1.10.8.430">
    <property type="entry name" value="Helical domain of apoptotic protease-activating factors"/>
    <property type="match status" value="1"/>
</dbReference>
<dbReference type="Pfam" id="PF25019">
    <property type="entry name" value="LRR_R13L1-DRL21"/>
    <property type="match status" value="1"/>
</dbReference>
<dbReference type="GO" id="GO:0043531">
    <property type="term" value="F:ADP binding"/>
    <property type="evidence" value="ECO:0007669"/>
    <property type="project" value="InterPro"/>
</dbReference>
<dbReference type="InterPro" id="IPR002182">
    <property type="entry name" value="NB-ARC"/>
</dbReference>
<dbReference type="InterPro" id="IPR058922">
    <property type="entry name" value="WHD_DRP"/>
</dbReference>
<evidence type="ECO:0000259" key="11">
    <source>
        <dbReference type="Pfam" id="PF25019"/>
    </source>
</evidence>
<keyword evidence="5" id="KW-0611">Plant defense</keyword>
<proteinExistence type="inferred from homology"/>
<dbReference type="InterPro" id="IPR036388">
    <property type="entry name" value="WH-like_DNA-bd_sf"/>
</dbReference>
<evidence type="ECO:0000256" key="1">
    <source>
        <dbReference type="ARBA" id="ARBA00008894"/>
    </source>
</evidence>
<evidence type="ECO:0000313" key="12">
    <source>
        <dbReference type="EMBL" id="WMV55596.1"/>
    </source>
</evidence>
<dbReference type="EMBL" id="CP133622">
    <property type="protein sequence ID" value="WMV55596.1"/>
    <property type="molecule type" value="Genomic_DNA"/>
</dbReference>
<evidence type="ECO:0000259" key="10">
    <source>
        <dbReference type="Pfam" id="PF23559"/>
    </source>
</evidence>
<dbReference type="GO" id="GO:0005524">
    <property type="term" value="F:ATP binding"/>
    <property type="evidence" value="ECO:0007669"/>
    <property type="project" value="UniProtKB-KW"/>
</dbReference>
<dbReference type="GO" id="GO:0051707">
    <property type="term" value="P:response to other organism"/>
    <property type="evidence" value="ECO:0007669"/>
    <property type="project" value="UniProtKB-ARBA"/>
</dbReference>
<keyword evidence="2" id="KW-0433">Leucine-rich repeat</keyword>
<protein>
    <submittedName>
        <fullName evidence="12">Uncharacterized protein</fullName>
    </submittedName>
</protein>
<reference evidence="12" key="1">
    <citation type="submission" date="2023-08" db="EMBL/GenBank/DDBJ databases">
        <title>A de novo genome assembly of Solanum verrucosum Schlechtendal, a Mexican diploid species geographically isolated from the other diploid A-genome species in potato relatives.</title>
        <authorList>
            <person name="Hosaka K."/>
        </authorList>
    </citation>
    <scope>NUCLEOTIDE SEQUENCE</scope>
    <source>
        <tissue evidence="12">Young leaves</tissue>
    </source>
</reference>
<dbReference type="Gene3D" id="3.40.50.300">
    <property type="entry name" value="P-loop containing nucleotide triphosphate hydrolases"/>
    <property type="match status" value="1"/>
</dbReference>
<keyword evidence="4" id="KW-0547">Nucleotide-binding</keyword>
<feature type="domain" description="Disease resistance N-terminal" evidence="9">
    <location>
        <begin position="11"/>
        <end position="105"/>
    </location>
</feature>
<keyword evidence="13" id="KW-1185">Reference proteome</keyword>